<accession>A0A6B4JMM9</accession>
<sequence>MFFIGCAINIIGRCLTLINSLTNTINIGKNIKHYRKLEGLTQKEFGAKIHKSEISIRKYESGKGNIPMSTFFDIARSFNINIVDLLRNEEGRILGIEKDIYEDLRKFATNVSTSNYLEQYIKTLGYEIDGDESEGYLVINAPGGTYEITEKDIEEFTTTTKAFVLFKLQEILKNSRKIDK</sequence>
<dbReference type="SMART" id="SM00530">
    <property type="entry name" value="HTH_XRE"/>
    <property type="match status" value="1"/>
</dbReference>
<dbReference type="EMBL" id="SXFB01000003">
    <property type="protein sequence ID" value="NFV25714.1"/>
    <property type="molecule type" value="Genomic_DNA"/>
</dbReference>
<dbReference type="Proteomes" id="UP000486903">
    <property type="component" value="Unassembled WGS sequence"/>
</dbReference>
<dbReference type="PANTHER" id="PTHR46558:SF11">
    <property type="entry name" value="HTH-TYPE TRANSCRIPTIONAL REGULATOR XRE"/>
    <property type="match status" value="1"/>
</dbReference>
<keyword evidence="1" id="KW-0238">DNA-binding</keyword>
<dbReference type="Pfam" id="PF01381">
    <property type="entry name" value="HTH_3"/>
    <property type="match status" value="1"/>
</dbReference>
<dbReference type="PROSITE" id="PS50943">
    <property type="entry name" value="HTH_CROC1"/>
    <property type="match status" value="1"/>
</dbReference>
<reference evidence="2 3" key="1">
    <citation type="submission" date="2019-04" db="EMBL/GenBank/DDBJ databases">
        <title>Genome sequencing of Clostridium botulinum Groups I-IV and Clostridium butyricum.</title>
        <authorList>
            <person name="Brunt J."/>
            <person name="Van Vliet A.H.M."/>
            <person name="Stringer S.C."/>
            <person name="Carter A.T."/>
            <person name="Peck M.W."/>
        </authorList>
    </citation>
    <scope>NUCLEOTIDE SEQUENCE [LARGE SCALE GENOMIC DNA]</scope>
    <source>
        <strain evidence="2 3">BL81</strain>
    </source>
</reference>
<proteinExistence type="predicted"/>
<name>A0A6B4JMM9_CLOBO</name>
<dbReference type="PANTHER" id="PTHR46558">
    <property type="entry name" value="TRACRIPTIONAL REGULATORY PROTEIN-RELATED-RELATED"/>
    <property type="match status" value="1"/>
</dbReference>
<evidence type="ECO:0000256" key="1">
    <source>
        <dbReference type="ARBA" id="ARBA00023125"/>
    </source>
</evidence>
<protein>
    <submittedName>
        <fullName evidence="2">Helix-turn-helix transcriptional regulator</fullName>
    </submittedName>
</protein>
<dbReference type="CDD" id="cd00093">
    <property type="entry name" value="HTH_XRE"/>
    <property type="match status" value="1"/>
</dbReference>
<dbReference type="GO" id="GO:0003677">
    <property type="term" value="F:DNA binding"/>
    <property type="evidence" value="ECO:0007669"/>
    <property type="project" value="UniProtKB-KW"/>
</dbReference>
<gene>
    <name evidence="2" type="ORF">FDG31_05950</name>
</gene>
<dbReference type="AlphaFoldDB" id="A0A6B4JMM9"/>
<dbReference type="InterPro" id="IPR001387">
    <property type="entry name" value="Cro/C1-type_HTH"/>
</dbReference>
<comment type="caution">
    <text evidence="2">The sequence shown here is derived from an EMBL/GenBank/DDBJ whole genome shotgun (WGS) entry which is preliminary data.</text>
</comment>
<evidence type="ECO:0000313" key="2">
    <source>
        <dbReference type="EMBL" id="NFV25714.1"/>
    </source>
</evidence>
<evidence type="ECO:0000313" key="3">
    <source>
        <dbReference type="Proteomes" id="UP000486903"/>
    </source>
</evidence>
<dbReference type="SUPFAM" id="SSF47413">
    <property type="entry name" value="lambda repressor-like DNA-binding domains"/>
    <property type="match status" value="1"/>
</dbReference>
<dbReference type="Gene3D" id="1.10.260.40">
    <property type="entry name" value="lambda repressor-like DNA-binding domains"/>
    <property type="match status" value="1"/>
</dbReference>
<organism evidence="2 3">
    <name type="scientific">Clostridium botulinum</name>
    <dbReference type="NCBI Taxonomy" id="1491"/>
    <lineage>
        <taxon>Bacteria</taxon>
        <taxon>Bacillati</taxon>
        <taxon>Bacillota</taxon>
        <taxon>Clostridia</taxon>
        <taxon>Eubacteriales</taxon>
        <taxon>Clostridiaceae</taxon>
        <taxon>Clostridium</taxon>
    </lineage>
</organism>
<dbReference type="InterPro" id="IPR010982">
    <property type="entry name" value="Lambda_DNA-bd_dom_sf"/>
</dbReference>